<reference evidence="1" key="1">
    <citation type="submission" date="2018-05" db="EMBL/GenBank/DDBJ databases">
        <authorList>
            <person name="Lanie J.A."/>
            <person name="Ng W.-L."/>
            <person name="Kazmierczak K.M."/>
            <person name="Andrzejewski T.M."/>
            <person name="Davidsen T.M."/>
            <person name="Wayne K.J."/>
            <person name="Tettelin H."/>
            <person name="Glass J.I."/>
            <person name="Rusch D."/>
            <person name="Podicherti R."/>
            <person name="Tsui H.-C.T."/>
            <person name="Winkler M.E."/>
        </authorList>
    </citation>
    <scope>NUCLEOTIDE SEQUENCE</scope>
</reference>
<organism evidence="1">
    <name type="scientific">marine metagenome</name>
    <dbReference type="NCBI Taxonomy" id="408172"/>
    <lineage>
        <taxon>unclassified sequences</taxon>
        <taxon>metagenomes</taxon>
        <taxon>ecological metagenomes</taxon>
    </lineage>
</organism>
<gene>
    <name evidence="1" type="ORF">METZ01_LOCUS12234</name>
</gene>
<name>A0A381NXV2_9ZZZZ</name>
<dbReference type="EMBL" id="UINC01000675">
    <property type="protein sequence ID" value="SUZ59380.1"/>
    <property type="molecule type" value="Genomic_DNA"/>
</dbReference>
<protein>
    <submittedName>
        <fullName evidence="1">Uncharacterized protein</fullName>
    </submittedName>
</protein>
<sequence length="38" mass="4513">MKRLFYHKFFNDGVSKTLDTLLLPLEFNSLLVLLLIYP</sequence>
<dbReference type="AlphaFoldDB" id="A0A381NXV2"/>
<proteinExistence type="predicted"/>
<evidence type="ECO:0000313" key="1">
    <source>
        <dbReference type="EMBL" id="SUZ59380.1"/>
    </source>
</evidence>
<accession>A0A381NXV2</accession>